<dbReference type="InterPro" id="IPR005769">
    <property type="entry name" value="PhnE/PtxC"/>
</dbReference>
<feature type="domain" description="ABC transmembrane type-1" evidence="8">
    <location>
        <begin position="81"/>
        <end position="264"/>
    </location>
</feature>
<dbReference type="InterPro" id="IPR000515">
    <property type="entry name" value="MetI-like"/>
</dbReference>
<organism evidence="9 10">
    <name type="scientific">Sporomusa silvacetica DSM 10669</name>
    <dbReference type="NCBI Taxonomy" id="1123289"/>
    <lineage>
        <taxon>Bacteria</taxon>
        <taxon>Bacillati</taxon>
        <taxon>Bacillota</taxon>
        <taxon>Negativicutes</taxon>
        <taxon>Selenomonadales</taxon>
        <taxon>Sporomusaceae</taxon>
        <taxon>Sporomusa</taxon>
    </lineage>
</organism>
<dbReference type="Proteomes" id="UP000216752">
    <property type="component" value="Chromosome"/>
</dbReference>
<keyword evidence="2 7" id="KW-0813">Transport</keyword>
<proteinExistence type="inferred from homology"/>
<feature type="transmembrane region" description="Helical" evidence="7">
    <location>
        <begin position="219"/>
        <end position="242"/>
    </location>
</feature>
<dbReference type="SUPFAM" id="SSF161098">
    <property type="entry name" value="MetI-like"/>
    <property type="match status" value="1"/>
</dbReference>
<dbReference type="PROSITE" id="PS50928">
    <property type="entry name" value="ABC_TM1"/>
    <property type="match status" value="1"/>
</dbReference>
<name>A0ABZ3IRN3_9FIRM</name>
<protein>
    <submittedName>
        <fullName evidence="9">Phosphate-import permease protein PhnE</fullName>
    </submittedName>
</protein>
<dbReference type="Pfam" id="PF00528">
    <property type="entry name" value="BPD_transp_1"/>
    <property type="match status" value="1"/>
</dbReference>
<comment type="similarity">
    <text evidence="7">Belongs to the binding-protein-dependent transport system permease family.</text>
</comment>
<evidence type="ECO:0000256" key="2">
    <source>
        <dbReference type="ARBA" id="ARBA00022448"/>
    </source>
</evidence>
<keyword evidence="5 7" id="KW-1133">Transmembrane helix</keyword>
<keyword evidence="3" id="KW-1003">Cell membrane</keyword>
<evidence type="ECO:0000256" key="7">
    <source>
        <dbReference type="RuleBase" id="RU363032"/>
    </source>
</evidence>
<keyword evidence="6 7" id="KW-0472">Membrane</keyword>
<dbReference type="CDD" id="cd06261">
    <property type="entry name" value="TM_PBP2"/>
    <property type="match status" value="1"/>
</dbReference>
<dbReference type="RefSeq" id="WP_094604140.1">
    <property type="nucleotide sequence ID" value="NZ_CP155573.1"/>
</dbReference>
<sequence>MPAHKPNYFLLKPPIPWFKSTGSMLKQLTLIVACLGIYIWSANGTNLSVAELAKGLPNIIDILGRMLPPNISILPRLIQPTIETIQISIWGTTLAIFATLPFGLLAARNTSPNVFLYNSSRFILNATRSISEIIFALIFVAAVGLGPFPGVLALAFHSVGMLGKFLADSIENIDHGPVEALQATGASKWQVITYAILPQVLPDFVTLCLYRWELNFRSATILGIVGAGGIGFELITSMRLFMYEDMTTILIVVLVMVTFVDYVSSYIRAKIL</sequence>
<keyword evidence="10" id="KW-1185">Reference proteome</keyword>
<comment type="subcellular location">
    <subcellularLocation>
        <location evidence="1 7">Cell membrane</location>
        <topology evidence="1 7">Multi-pass membrane protein</topology>
    </subcellularLocation>
</comment>
<evidence type="ECO:0000256" key="5">
    <source>
        <dbReference type="ARBA" id="ARBA00022989"/>
    </source>
</evidence>
<dbReference type="PANTHER" id="PTHR30043:SF1">
    <property type="entry name" value="ABC TRANSPORT SYSTEM PERMEASE PROTEIN P69"/>
    <property type="match status" value="1"/>
</dbReference>
<evidence type="ECO:0000313" key="9">
    <source>
        <dbReference type="EMBL" id="XFO68366.1"/>
    </source>
</evidence>
<keyword evidence="4 7" id="KW-0812">Transmembrane</keyword>
<accession>A0ABZ3IRN3</accession>
<feature type="transmembrane region" description="Helical" evidence="7">
    <location>
        <begin position="248"/>
        <end position="267"/>
    </location>
</feature>
<feature type="transmembrane region" description="Helical" evidence="7">
    <location>
        <begin position="87"/>
        <end position="107"/>
    </location>
</feature>
<evidence type="ECO:0000259" key="8">
    <source>
        <dbReference type="PROSITE" id="PS50928"/>
    </source>
</evidence>
<gene>
    <name evidence="9" type="primary">phnE</name>
    <name evidence="9" type="ORF">SPSIL_045890</name>
</gene>
<evidence type="ECO:0000256" key="4">
    <source>
        <dbReference type="ARBA" id="ARBA00022692"/>
    </source>
</evidence>
<dbReference type="PANTHER" id="PTHR30043">
    <property type="entry name" value="PHOSPHONATES TRANSPORT SYSTEM PERMEASE PROTEIN"/>
    <property type="match status" value="1"/>
</dbReference>
<evidence type="ECO:0000256" key="3">
    <source>
        <dbReference type="ARBA" id="ARBA00022475"/>
    </source>
</evidence>
<dbReference type="Gene3D" id="1.10.3720.10">
    <property type="entry name" value="MetI-like"/>
    <property type="match status" value="1"/>
</dbReference>
<evidence type="ECO:0000313" key="10">
    <source>
        <dbReference type="Proteomes" id="UP000216752"/>
    </source>
</evidence>
<reference evidence="9" key="1">
    <citation type="submission" date="2024-05" db="EMBL/GenBank/DDBJ databases">
        <title>Isolation and characterization of Sporomusa carbonis sp. nov., a carboxydotrophic hydrogenogen in the genus of Sporomusa isolated from a charcoal burning pile.</title>
        <authorList>
            <person name="Boeer T."/>
            <person name="Rosenbaum F."/>
            <person name="Eysell L."/>
            <person name="Mueller V."/>
            <person name="Daniel R."/>
            <person name="Poehlein A."/>
        </authorList>
    </citation>
    <scope>NUCLEOTIDE SEQUENCE [LARGE SCALE GENOMIC DNA]</scope>
    <source>
        <strain evidence="9">DSM 10669</strain>
    </source>
</reference>
<dbReference type="InterPro" id="IPR035906">
    <property type="entry name" value="MetI-like_sf"/>
</dbReference>
<dbReference type="NCBIfam" id="TIGR01097">
    <property type="entry name" value="PhnE"/>
    <property type="match status" value="1"/>
</dbReference>
<feature type="transmembrane region" description="Helical" evidence="7">
    <location>
        <begin position="133"/>
        <end position="156"/>
    </location>
</feature>
<evidence type="ECO:0000256" key="1">
    <source>
        <dbReference type="ARBA" id="ARBA00004651"/>
    </source>
</evidence>
<dbReference type="EMBL" id="CP155573">
    <property type="protein sequence ID" value="XFO68366.1"/>
    <property type="molecule type" value="Genomic_DNA"/>
</dbReference>
<evidence type="ECO:0000256" key="6">
    <source>
        <dbReference type="ARBA" id="ARBA00023136"/>
    </source>
</evidence>